<dbReference type="EMBL" id="JBHSDC010000002">
    <property type="protein sequence ID" value="MFC4230962.1"/>
    <property type="molecule type" value="Genomic_DNA"/>
</dbReference>
<dbReference type="Proteomes" id="UP001595906">
    <property type="component" value="Unassembled WGS sequence"/>
</dbReference>
<dbReference type="RefSeq" id="WP_379012347.1">
    <property type="nucleotide sequence ID" value="NZ_JBHSDC010000002.1"/>
</dbReference>
<accession>A0ABV8PVM5</accession>
<evidence type="ECO:0000313" key="1">
    <source>
        <dbReference type="EMBL" id="MFC4230962.1"/>
    </source>
</evidence>
<proteinExistence type="predicted"/>
<protein>
    <submittedName>
        <fullName evidence="1">Uncharacterized protein</fullName>
    </submittedName>
</protein>
<evidence type="ECO:0000313" key="2">
    <source>
        <dbReference type="Proteomes" id="UP001595906"/>
    </source>
</evidence>
<sequence>MANETQGSETAQFVVKTKGYQETFASKSDAEKQYDILRKRSIKKDENIRVELAELDSSGKKKTLKSLNLTENFNS</sequence>
<gene>
    <name evidence="1" type="ORF">ACFOW1_03610</name>
</gene>
<organism evidence="1 2">
    <name type="scientific">Parasediminibacterium paludis</name>
    <dbReference type="NCBI Taxonomy" id="908966"/>
    <lineage>
        <taxon>Bacteria</taxon>
        <taxon>Pseudomonadati</taxon>
        <taxon>Bacteroidota</taxon>
        <taxon>Chitinophagia</taxon>
        <taxon>Chitinophagales</taxon>
        <taxon>Chitinophagaceae</taxon>
        <taxon>Parasediminibacterium</taxon>
    </lineage>
</organism>
<reference evidence="2" key="1">
    <citation type="journal article" date="2019" name="Int. J. Syst. Evol. Microbiol.">
        <title>The Global Catalogue of Microorganisms (GCM) 10K type strain sequencing project: providing services to taxonomists for standard genome sequencing and annotation.</title>
        <authorList>
            <consortium name="The Broad Institute Genomics Platform"/>
            <consortium name="The Broad Institute Genome Sequencing Center for Infectious Disease"/>
            <person name="Wu L."/>
            <person name="Ma J."/>
        </authorList>
    </citation>
    <scope>NUCLEOTIDE SEQUENCE [LARGE SCALE GENOMIC DNA]</scope>
    <source>
        <strain evidence="2">CECT 8010</strain>
    </source>
</reference>
<comment type="caution">
    <text evidence="1">The sequence shown here is derived from an EMBL/GenBank/DDBJ whole genome shotgun (WGS) entry which is preliminary data.</text>
</comment>
<keyword evidence="2" id="KW-1185">Reference proteome</keyword>
<name>A0ABV8PVM5_9BACT</name>